<comment type="subcellular location">
    <subcellularLocation>
        <location evidence="2">Cytoplasm</location>
        <location evidence="2">Cytoskeleton</location>
        <location evidence="2">Spindle</location>
    </subcellularLocation>
    <subcellularLocation>
        <location evidence="1">Nucleus</location>
    </subcellularLocation>
</comment>
<feature type="domain" description="TPX2 C-terminal" evidence="8">
    <location>
        <begin position="666"/>
        <end position="740"/>
    </location>
</feature>
<dbReference type="PANTHER" id="PTHR14326">
    <property type="entry name" value="TARGETING PROTEIN FOR XKLP2"/>
    <property type="match status" value="1"/>
</dbReference>
<evidence type="ECO:0000256" key="3">
    <source>
        <dbReference type="ARBA" id="ARBA00005885"/>
    </source>
</evidence>
<dbReference type="GO" id="GO:0005634">
    <property type="term" value="C:nucleus"/>
    <property type="evidence" value="ECO:0007669"/>
    <property type="project" value="UniProtKB-SubCell"/>
</dbReference>
<dbReference type="Pfam" id="PF12214">
    <property type="entry name" value="TPX2_importin"/>
    <property type="match status" value="1"/>
</dbReference>
<evidence type="ECO:0000259" key="8">
    <source>
        <dbReference type="Pfam" id="PF06886"/>
    </source>
</evidence>
<dbReference type="PANTHER" id="PTHR14326:SF44">
    <property type="entry name" value="TARGETING PROTEIN FOR XKLP2"/>
    <property type="match status" value="1"/>
</dbReference>
<dbReference type="GO" id="GO:0060236">
    <property type="term" value="P:regulation of mitotic spindle organization"/>
    <property type="evidence" value="ECO:0007669"/>
    <property type="project" value="InterPro"/>
</dbReference>
<keyword evidence="6" id="KW-0539">Nucleus</keyword>
<protein>
    <recommendedName>
        <fullName evidence="11">Targeting protein for Xklp2</fullName>
    </recommendedName>
</protein>
<dbReference type="InterPro" id="IPR027330">
    <property type="entry name" value="TPX2_central_dom"/>
</dbReference>
<reference evidence="10" key="1">
    <citation type="submission" date="2020-11" db="EMBL/GenBank/DDBJ databases">
        <authorList>
            <person name="Tran Van P."/>
        </authorList>
    </citation>
    <scope>NUCLEOTIDE SEQUENCE</scope>
</reference>
<keyword evidence="5" id="KW-0206">Cytoskeleton</keyword>
<dbReference type="GO" id="GO:0005874">
    <property type="term" value="C:microtubule"/>
    <property type="evidence" value="ECO:0007669"/>
    <property type="project" value="InterPro"/>
</dbReference>
<feature type="domain" description="TPX2 central" evidence="9">
    <location>
        <begin position="354"/>
        <end position="471"/>
    </location>
</feature>
<evidence type="ECO:0000256" key="2">
    <source>
        <dbReference type="ARBA" id="ARBA00004186"/>
    </source>
</evidence>
<evidence type="ECO:0000256" key="5">
    <source>
        <dbReference type="ARBA" id="ARBA00023212"/>
    </source>
</evidence>
<dbReference type="AlphaFoldDB" id="A0A7R9HM13"/>
<dbReference type="Pfam" id="PF06886">
    <property type="entry name" value="TPX2"/>
    <property type="match status" value="1"/>
</dbReference>
<keyword evidence="4" id="KW-0963">Cytoplasm</keyword>
<dbReference type="EMBL" id="OB792875">
    <property type="protein sequence ID" value="CAD7425045.1"/>
    <property type="molecule type" value="Genomic_DNA"/>
</dbReference>
<evidence type="ECO:0000259" key="9">
    <source>
        <dbReference type="Pfam" id="PF12214"/>
    </source>
</evidence>
<comment type="similarity">
    <text evidence="3">Belongs to the TPX2 family.</text>
</comment>
<dbReference type="GO" id="GO:0005819">
    <property type="term" value="C:spindle"/>
    <property type="evidence" value="ECO:0007669"/>
    <property type="project" value="UniProtKB-SubCell"/>
</dbReference>
<dbReference type="InterPro" id="IPR027329">
    <property type="entry name" value="TPX2_C"/>
</dbReference>
<organism evidence="10">
    <name type="scientific">Timema monikensis</name>
    <dbReference type="NCBI Taxonomy" id="170555"/>
    <lineage>
        <taxon>Eukaryota</taxon>
        <taxon>Metazoa</taxon>
        <taxon>Ecdysozoa</taxon>
        <taxon>Arthropoda</taxon>
        <taxon>Hexapoda</taxon>
        <taxon>Insecta</taxon>
        <taxon>Pterygota</taxon>
        <taxon>Neoptera</taxon>
        <taxon>Polyneoptera</taxon>
        <taxon>Phasmatodea</taxon>
        <taxon>Timematodea</taxon>
        <taxon>Timematoidea</taxon>
        <taxon>Timematidae</taxon>
        <taxon>Timema</taxon>
    </lineage>
</organism>
<feature type="region of interest" description="Disordered" evidence="7">
    <location>
        <begin position="698"/>
        <end position="717"/>
    </location>
</feature>
<feature type="region of interest" description="Disordered" evidence="7">
    <location>
        <begin position="244"/>
        <end position="319"/>
    </location>
</feature>
<dbReference type="InterPro" id="IPR009675">
    <property type="entry name" value="TPX2_fam"/>
</dbReference>
<gene>
    <name evidence="10" type="ORF">TMSB3V08_LOCUS1969</name>
</gene>
<evidence type="ECO:0008006" key="11">
    <source>
        <dbReference type="Google" id="ProtNLM"/>
    </source>
</evidence>
<evidence type="ECO:0000313" key="10">
    <source>
        <dbReference type="EMBL" id="CAD7425045.1"/>
    </source>
</evidence>
<evidence type="ECO:0000256" key="6">
    <source>
        <dbReference type="ARBA" id="ARBA00023242"/>
    </source>
</evidence>
<accession>A0A7R9HM13</accession>
<evidence type="ECO:0000256" key="1">
    <source>
        <dbReference type="ARBA" id="ARBA00004123"/>
    </source>
</evidence>
<proteinExistence type="inferred from homology"/>
<evidence type="ECO:0000256" key="4">
    <source>
        <dbReference type="ARBA" id="ARBA00022490"/>
    </source>
</evidence>
<evidence type="ECO:0000256" key="7">
    <source>
        <dbReference type="SAM" id="MobiDB-lite"/>
    </source>
</evidence>
<feature type="compositionally biased region" description="Polar residues" evidence="7">
    <location>
        <begin position="286"/>
        <end position="316"/>
    </location>
</feature>
<sequence length="757" mass="86474">MENLFDYTVPKCLDFPPDESDDEENDAFFVSSIYYNLLNLDPGPGTDTMAPIVCECASTVKKLENPRYQLVDVGNSPELKPDEQMEQKKERGWLHIAPPDSEHSPTSLSCELTPRSVRQPAHEIEVGLCCLPKPMYYARWGQVLVSRAFPDVTVSVFRISSVRESLGRVVDRACQGLLPINICIWLWLAGRFGNGGIDDGVDCGVCFPPEGSVPDPRIYQGVVKCSNEILDNVKINENIMKKKKSTPLKLDGPNTSQSSGKKHQMLTRLDKENTPLYSLRSRNVERSLSSAGKAMNTNSSKKNVLQKTTQPSSNQPKRAMKRRHLISMSRFESHLCELEDAHEPTPHKPWVFKPTIPVTPGLTSHLRTRPVHYPTREQEEEATFLEMKNHQVKAYPLNTDIFKQPKLGIRVEAKQHTIPEPFNLTEIKKKEVFKSPQFAFKARPISKGIMENVKGIPEKKPLPATKPVTPKLIKRRIPLKVFEDSVEVIDGKTVMKPQEVFNFGVPQVCNKRSTPSKRMTEVKPFSFEKRDIELQKKKDEKIKAEVALRVSHSFLMSFDRMKPRSGDCAVTINFLIRGNHYLYVQWQQCKVFEQEKKARIFHANPVPQLCQDLTKGLFTDVSNTTNESQDENMKATFRARPAKVLNQEPFVPKPADRRPLIPVDLVLNTESRAKVREEFNQYLKERDDHIEQLRAEERARQKEKEKREAEEMKKVAESFKARPKPKYKLLNVKASSVSLTKPCSPHFSVKCHNKSDN</sequence>
<name>A0A7R9HM13_9NEOP</name>